<keyword evidence="1" id="KW-1133">Transmembrane helix</keyword>
<reference evidence="2 3" key="1">
    <citation type="submission" date="2021-03" db="EMBL/GenBank/DDBJ databases">
        <title>Complete Genome Sequence Data of Xenorhabdus budapestensis strain C72, a Candidate Biological Control Agent, from China.</title>
        <authorList>
            <person name="LI B."/>
            <person name="WANG S."/>
            <person name="QIU D."/>
        </authorList>
    </citation>
    <scope>NUCLEOTIDE SEQUENCE [LARGE SCALE GENOMIC DNA]</scope>
    <source>
        <strain evidence="2 3">C-7-2</strain>
    </source>
</reference>
<dbReference type="EMBL" id="CP072455">
    <property type="protein sequence ID" value="QTL40334.1"/>
    <property type="molecule type" value="Genomic_DNA"/>
</dbReference>
<name>A0ABX7VHX7_XENBU</name>
<gene>
    <name evidence="2" type="ORF">HGO23_02665</name>
</gene>
<feature type="transmembrane region" description="Helical" evidence="1">
    <location>
        <begin position="89"/>
        <end position="108"/>
    </location>
</feature>
<evidence type="ECO:0000313" key="2">
    <source>
        <dbReference type="EMBL" id="QTL40334.1"/>
    </source>
</evidence>
<proteinExistence type="predicted"/>
<keyword evidence="1" id="KW-0812">Transmembrane</keyword>
<dbReference type="Proteomes" id="UP000665047">
    <property type="component" value="Chromosome"/>
</dbReference>
<dbReference type="RefSeq" id="WP_209027886.1">
    <property type="nucleotide sequence ID" value="NZ_CP072455.1"/>
</dbReference>
<keyword evidence="3" id="KW-1185">Reference proteome</keyword>
<organism evidence="2 3">
    <name type="scientific">Xenorhabdus budapestensis</name>
    <dbReference type="NCBI Taxonomy" id="290110"/>
    <lineage>
        <taxon>Bacteria</taxon>
        <taxon>Pseudomonadati</taxon>
        <taxon>Pseudomonadota</taxon>
        <taxon>Gammaproteobacteria</taxon>
        <taxon>Enterobacterales</taxon>
        <taxon>Morganellaceae</taxon>
        <taxon>Xenorhabdus</taxon>
    </lineage>
</organism>
<evidence type="ECO:0000256" key="1">
    <source>
        <dbReference type="SAM" id="Phobius"/>
    </source>
</evidence>
<sequence length="116" mass="13399">MTEIPKAYFIQLVRKSIRASLIITLVIIITLVTGWLGLTHSEKASALHHWMEKTGPLWRVWRYGLYLGLAWGSWKIWQKTTHQPEYRATLIRMMVVSLLFIVLGEYALSGSVEVTQ</sequence>
<feature type="transmembrane region" description="Helical" evidence="1">
    <location>
        <begin position="60"/>
        <end position="77"/>
    </location>
</feature>
<accession>A0ABX7VHX7</accession>
<keyword evidence="1" id="KW-0472">Membrane</keyword>
<evidence type="ECO:0000313" key="3">
    <source>
        <dbReference type="Proteomes" id="UP000665047"/>
    </source>
</evidence>
<protein>
    <submittedName>
        <fullName evidence="2">Uncharacterized protein</fullName>
    </submittedName>
</protein>
<feature type="transmembrane region" description="Helical" evidence="1">
    <location>
        <begin position="21"/>
        <end position="40"/>
    </location>
</feature>